<name>A0ACC0GI79_9ERIC</name>
<protein>
    <submittedName>
        <fullName evidence="1">Pentatricopeptide repeat-containing protein</fullName>
    </submittedName>
</protein>
<evidence type="ECO:0000313" key="1">
    <source>
        <dbReference type="EMBL" id="KAI7999880.1"/>
    </source>
</evidence>
<comment type="caution">
    <text evidence="1">The sequence shown here is derived from an EMBL/GenBank/DDBJ whole genome shotgun (WGS) entry which is preliminary data.</text>
</comment>
<proteinExistence type="predicted"/>
<reference evidence="1 2" key="1">
    <citation type="journal article" date="2022" name="Plant J.">
        <title>Chromosome-level genome of Camellia lanceoleosa provides a valuable resource for understanding genome evolution and self-incompatibility.</title>
        <authorList>
            <person name="Gong W."/>
            <person name="Xiao S."/>
            <person name="Wang L."/>
            <person name="Liao Z."/>
            <person name="Chang Y."/>
            <person name="Mo W."/>
            <person name="Hu G."/>
            <person name="Li W."/>
            <person name="Zhao G."/>
            <person name="Zhu H."/>
            <person name="Hu X."/>
            <person name="Ji K."/>
            <person name="Xiang X."/>
            <person name="Song Q."/>
            <person name="Yuan D."/>
            <person name="Jin S."/>
            <person name="Zhang L."/>
        </authorList>
    </citation>
    <scope>NUCLEOTIDE SEQUENCE [LARGE SCALE GENOMIC DNA]</scope>
    <source>
        <strain evidence="1">SQ_2022a</strain>
    </source>
</reference>
<organism evidence="1 2">
    <name type="scientific">Camellia lanceoleosa</name>
    <dbReference type="NCBI Taxonomy" id="1840588"/>
    <lineage>
        <taxon>Eukaryota</taxon>
        <taxon>Viridiplantae</taxon>
        <taxon>Streptophyta</taxon>
        <taxon>Embryophyta</taxon>
        <taxon>Tracheophyta</taxon>
        <taxon>Spermatophyta</taxon>
        <taxon>Magnoliopsida</taxon>
        <taxon>eudicotyledons</taxon>
        <taxon>Gunneridae</taxon>
        <taxon>Pentapetalae</taxon>
        <taxon>asterids</taxon>
        <taxon>Ericales</taxon>
        <taxon>Theaceae</taxon>
        <taxon>Camellia</taxon>
    </lineage>
</organism>
<dbReference type="Proteomes" id="UP001060215">
    <property type="component" value="Chromosome 8"/>
</dbReference>
<dbReference type="EMBL" id="CM045765">
    <property type="protein sequence ID" value="KAI7999880.1"/>
    <property type="molecule type" value="Genomic_DNA"/>
</dbReference>
<evidence type="ECO:0000313" key="2">
    <source>
        <dbReference type="Proteomes" id="UP001060215"/>
    </source>
</evidence>
<accession>A0ACC0GI79</accession>
<sequence>MTRLYGEIDGDGGCGGGLGGGERWTFYSRIERDELAASATTTPNSNQSWSVETISEVLRSIPRFFFQSTRSIGHQKSFRHRAPLKQRNLRDKSNKDRKGLLFLGPAAYRDPLKVKLGLDKAMEVYYWVEPHFGFTHSEMTCREMACVLARGNRLKAL</sequence>
<keyword evidence="2" id="KW-1185">Reference proteome</keyword>
<gene>
    <name evidence="1" type="ORF">LOK49_LG09G01752</name>
</gene>